<evidence type="ECO:0000313" key="4">
    <source>
        <dbReference type="Proteomes" id="UP000629098"/>
    </source>
</evidence>
<feature type="compositionally biased region" description="Low complexity" evidence="1">
    <location>
        <begin position="138"/>
        <end position="147"/>
    </location>
</feature>
<dbReference type="Proteomes" id="UP000629098">
    <property type="component" value="Unassembled WGS sequence"/>
</dbReference>
<sequence length="147" mass="17679">MLRKILCLAIPITAMPFISLEIAPAVAISSDQGHISAQIRSNSTTSNSLLISQRYEREREYSQECRRRYREVYRDIQENRRNLAEADNDREYRRAQQRLERNQRRLQNISNRCDSGNRNYRDRDYRDRNYRDYRDSSPVRVPIVPPR</sequence>
<feature type="signal peptide" evidence="2">
    <location>
        <begin position="1"/>
        <end position="19"/>
    </location>
</feature>
<evidence type="ECO:0000256" key="1">
    <source>
        <dbReference type="SAM" id="MobiDB-lite"/>
    </source>
</evidence>
<evidence type="ECO:0000256" key="2">
    <source>
        <dbReference type="SAM" id="SignalP"/>
    </source>
</evidence>
<accession>A0A8J7BW28</accession>
<comment type="caution">
    <text evidence="3">The sequence shown here is derived from an EMBL/GenBank/DDBJ whole genome shotgun (WGS) entry which is preliminary data.</text>
</comment>
<dbReference type="AlphaFoldDB" id="A0A8J7BW28"/>
<feature type="chain" id="PRO_5035163087" evidence="2">
    <location>
        <begin position="20"/>
        <end position="147"/>
    </location>
</feature>
<dbReference type="EMBL" id="JACXAE010000013">
    <property type="protein sequence ID" value="MBD2771032.1"/>
    <property type="molecule type" value="Genomic_DNA"/>
</dbReference>
<proteinExistence type="predicted"/>
<feature type="region of interest" description="Disordered" evidence="1">
    <location>
        <begin position="109"/>
        <end position="147"/>
    </location>
</feature>
<protein>
    <submittedName>
        <fullName evidence="3">Uncharacterized protein</fullName>
    </submittedName>
</protein>
<evidence type="ECO:0000313" key="3">
    <source>
        <dbReference type="EMBL" id="MBD2771032.1"/>
    </source>
</evidence>
<gene>
    <name evidence="3" type="ORF">ICL16_02555</name>
</gene>
<dbReference type="RefSeq" id="WP_190825329.1">
    <property type="nucleotide sequence ID" value="NZ_CAWPPI010000013.1"/>
</dbReference>
<name>A0A8J7BW28_9CYAN</name>
<feature type="compositionally biased region" description="Basic and acidic residues" evidence="1">
    <location>
        <begin position="119"/>
        <end position="137"/>
    </location>
</feature>
<organism evidence="3 4">
    <name type="scientific">Iningainema tapete BLCC-T55</name>
    <dbReference type="NCBI Taxonomy" id="2748662"/>
    <lineage>
        <taxon>Bacteria</taxon>
        <taxon>Bacillati</taxon>
        <taxon>Cyanobacteriota</taxon>
        <taxon>Cyanophyceae</taxon>
        <taxon>Nostocales</taxon>
        <taxon>Scytonemataceae</taxon>
        <taxon>Iningainema tapete</taxon>
    </lineage>
</organism>
<reference evidence="3" key="1">
    <citation type="submission" date="2020-09" db="EMBL/GenBank/DDBJ databases">
        <title>Iningainema tapete sp. nov. (Scytonemataceae, Cyanobacteria) from greenhouses in central Florida (USA) produces two types of nodularin with biosynthetic potential for microcystin-LR and anabaenopeptins.</title>
        <authorList>
            <person name="Berthold D.E."/>
            <person name="Lefler F.W."/>
            <person name="Huang I.-S."/>
            <person name="Abdulla H."/>
            <person name="Zimba P.V."/>
            <person name="Laughinghouse H.D. IV."/>
        </authorList>
    </citation>
    <scope>NUCLEOTIDE SEQUENCE</scope>
    <source>
        <strain evidence="3">BLCCT55</strain>
    </source>
</reference>
<keyword evidence="4" id="KW-1185">Reference proteome</keyword>
<keyword evidence="2" id="KW-0732">Signal</keyword>